<dbReference type="EMBL" id="DRZM01000125">
    <property type="protein sequence ID" value="HHP04891.1"/>
    <property type="molecule type" value="Genomic_DNA"/>
</dbReference>
<sequence length="198" mass="21628">MGQEVREIKPASKAVIAAVLIPTIAALNYVGGVIVEALKAPIWGDTWATMLGTLIAGFWVGAAGGFLYNIIMALTVWGLPQWIWGFANVAIALITWLMMKMRWTDLKKPITWIMALILFGFIYNLFCTIINIVVFGGGPLWKPIPAAVYAAVLNATGDFFLANYVQGLSTEIPDKLISFAIAVIIASRVPKRFVLVKV</sequence>
<evidence type="ECO:0000256" key="1">
    <source>
        <dbReference type="SAM" id="Phobius"/>
    </source>
</evidence>
<keyword evidence="1" id="KW-0812">Transmembrane</keyword>
<gene>
    <name evidence="3" type="ORF">ENM88_03975</name>
    <name evidence="2" type="ORF">ENP77_01805</name>
</gene>
<keyword evidence="1" id="KW-1133">Transmembrane helix</keyword>
<evidence type="ECO:0000313" key="3">
    <source>
        <dbReference type="EMBL" id="HHP04891.1"/>
    </source>
</evidence>
<evidence type="ECO:0008006" key="4">
    <source>
        <dbReference type="Google" id="ProtNLM"/>
    </source>
</evidence>
<dbReference type="AlphaFoldDB" id="A0A7C1PLR1"/>
<dbReference type="EMBL" id="DSKP01000064">
    <property type="protein sequence ID" value="HEB48514.1"/>
    <property type="molecule type" value="Genomic_DNA"/>
</dbReference>
<reference evidence="2" key="1">
    <citation type="journal article" date="2020" name="mSystems">
        <title>Genome- and Community-Level Interaction Insights into Carbon Utilization and Element Cycling Functions of Hydrothermarchaeota in Hydrothermal Sediment.</title>
        <authorList>
            <person name="Zhou Z."/>
            <person name="Liu Y."/>
            <person name="Xu W."/>
            <person name="Pan J."/>
            <person name="Luo Z.H."/>
            <person name="Li M."/>
        </authorList>
    </citation>
    <scope>NUCLEOTIDE SEQUENCE [LARGE SCALE GENOMIC DNA]</scope>
    <source>
        <strain evidence="3">SpSt-1125</strain>
        <strain evidence="2">SpSt-25</strain>
    </source>
</reference>
<protein>
    <recommendedName>
        <fullName evidence="4">ECF transporter S component</fullName>
    </recommendedName>
</protein>
<organism evidence="2">
    <name type="scientific">Thermofilum pendens</name>
    <dbReference type="NCBI Taxonomy" id="2269"/>
    <lineage>
        <taxon>Archaea</taxon>
        <taxon>Thermoproteota</taxon>
        <taxon>Thermoprotei</taxon>
        <taxon>Thermofilales</taxon>
        <taxon>Thermofilaceae</taxon>
        <taxon>Thermofilum</taxon>
    </lineage>
</organism>
<comment type="caution">
    <text evidence="2">The sequence shown here is derived from an EMBL/GenBank/DDBJ whole genome shotgun (WGS) entry which is preliminary data.</text>
</comment>
<feature type="transmembrane region" description="Helical" evidence="1">
    <location>
        <begin position="111"/>
        <end position="134"/>
    </location>
</feature>
<evidence type="ECO:0000313" key="2">
    <source>
        <dbReference type="EMBL" id="HEB48514.1"/>
    </source>
</evidence>
<accession>A0A7C1PLR1</accession>
<name>A0A7C1PLR1_THEPE</name>
<keyword evidence="1" id="KW-0472">Membrane</keyword>
<proteinExistence type="predicted"/>
<feature type="transmembrane region" description="Helical" evidence="1">
    <location>
        <begin position="14"/>
        <end position="35"/>
    </location>
</feature>
<feature type="transmembrane region" description="Helical" evidence="1">
    <location>
        <begin position="82"/>
        <end position="99"/>
    </location>
</feature>
<feature type="transmembrane region" description="Helical" evidence="1">
    <location>
        <begin position="47"/>
        <end position="70"/>
    </location>
</feature>